<comment type="caution">
    <text evidence="8">The sequence shown here is derived from an EMBL/GenBank/DDBJ whole genome shotgun (WGS) entry which is preliminary data.</text>
</comment>
<dbReference type="EMBL" id="BRXZ01000778">
    <property type="protein sequence ID" value="GMH53720.1"/>
    <property type="molecule type" value="Genomic_DNA"/>
</dbReference>
<keyword evidence="5" id="KW-0143">Chaperone</keyword>
<gene>
    <name evidence="8" type="ORF">TrRE_jg7335</name>
</gene>
<dbReference type="Proteomes" id="UP001165082">
    <property type="component" value="Unassembled WGS sequence"/>
</dbReference>
<dbReference type="SMART" id="SM00271">
    <property type="entry name" value="DnaJ"/>
    <property type="match status" value="1"/>
</dbReference>
<keyword evidence="9" id="KW-1185">Reference proteome</keyword>
<dbReference type="InterPro" id="IPR036869">
    <property type="entry name" value="J_dom_sf"/>
</dbReference>
<proteinExistence type="predicted"/>
<accession>A0A9W7DTJ0</accession>
<dbReference type="Gene3D" id="1.10.287.110">
    <property type="entry name" value="DnaJ domain"/>
    <property type="match status" value="1"/>
</dbReference>
<evidence type="ECO:0000256" key="5">
    <source>
        <dbReference type="ARBA" id="ARBA00023186"/>
    </source>
</evidence>
<dbReference type="InterPro" id="IPR044632">
    <property type="entry name" value="DNAJC25-like"/>
</dbReference>
<dbReference type="AlphaFoldDB" id="A0A9W7DTJ0"/>
<comment type="subcellular location">
    <subcellularLocation>
        <location evidence="1">Membrane</location>
        <topology evidence="1">Multi-pass membrane protein</topology>
    </subcellularLocation>
</comment>
<evidence type="ECO:0000259" key="7">
    <source>
        <dbReference type="PROSITE" id="PS50076"/>
    </source>
</evidence>
<dbReference type="PRINTS" id="PR00625">
    <property type="entry name" value="JDOMAIN"/>
</dbReference>
<evidence type="ECO:0000313" key="8">
    <source>
        <dbReference type="EMBL" id="GMH53720.1"/>
    </source>
</evidence>
<feature type="transmembrane region" description="Helical" evidence="6">
    <location>
        <begin position="194"/>
        <end position="215"/>
    </location>
</feature>
<evidence type="ECO:0000313" key="9">
    <source>
        <dbReference type="Proteomes" id="UP001165082"/>
    </source>
</evidence>
<reference evidence="8" key="1">
    <citation type="submission" date="2022-07" db="EMBL/GenBank/DDBJ databases">
        <title>Genome analysis of Parmales, a sister group of diatoms, reveals the evolutionary specialization of diatoms from phago-mixotrophs to photoautotrophs.</title>
        <authorList>
            <person name="Ban H."/>
            <person name="Sato S."/>
            <person name="Yoshikawa S."/>
            <person name="Kazumasa Y."/>
            <person name="Nakamura Y."/>
            <person name="Ichinomiya M."/>
            <person name="Saitoh K."/>
            <person name="Sato N."/>
            <person name="Blanc-Mathieu R."/>
            <person name="Endo H."/>
            <person name="Kuwata A."/>
            <person name="Ogata H."/>
        </authorList>
    </citation>
    <scope>NUCLEOTIDE SEQUENCE</scope>
</reference>
<keyword evidence="4 6" id="KW-0472">Membrane</keyword>
<evidence type="ECO:0000256" key="6">
    <source>
        <dbReference type="SAM" id="Phobius"/>
    </source>
</evidence>
<feature type="transmembrane region" description="Helical" evidence="6">
    <location>
        <begin position="97"/>
        <end position="114"/>
    </location>
</feature>
<dbReference type="PROSITE" id="PS50076">
    <property type="entry name" value="DNAJ_2"/>
    <property type="match status" value="1"/>
</dbReference>
<feature type="domain" description="J" evidence="7">
    <location>
        <begin position="1"/>
        <end position="73"/>
    </location>
</feature>
<dbReference type="PANTHER" id="PTHR44176">
    <property type="entry name" value="DNAJ HOMOLOG SUBFAMILY C MEMBER 25"/>
    <property type="match status" value="1"/>
</dbReference>
<evidence type="ECO:0000256" key="2">
    <source>
        <dbReference type="ARBA" id="ARBA00022692"/>
    </source>
</evidence>
<keyword evidence="2 6" id="KW-0812">Transmembrane</keyword>
<dbReference type="GO" id="GO:0006457">
    <property type="term" value="P:protein folding"/>
    <property type="evidence" value="ECO:0007669"/>
    <property type="project" value="InterPro"/>
</dbReference>
<sequence length="299" mass="34457">MILGFTYDDRFTVQKAQLSKSYRTLSRKHHPDKVPASATRKDKKAAKEKFVKIAKAYEVLTSESEKMSYDYYSVHHSEYHAAFGSGITMVSAAKSPLFLVIVGLLALLTLATWLQRRGKYNDVRDRVALCAALGMPLEAGGCQEGLDVRETMIDYMDRCDVELANLSAFAKTIVSHTYDDFGNGFRKPRFPDDVFVYMLGYWLLKTLPSSLAFNARWAARRARKEPYDGEERTWLARAAVGSNRWLLLEEGEREECARRGVWEREELDKFNYEQDVKLYGAKKAKLMREREGEEYDDYE</sequence>
<dbReference type="CDD" id="cd06257">
    <property type="entry name" value="DnaJ"/>
    <property type="match status" value="1"/>
</dbReference>
<evidence type="ECO:0000256" key="1">
    <source>
        <dbReference type="ARBA" id="ARBA00004141"/>
    </source>
</evidence>
<dbReference type="OrthoDB" id="10250354at2759"/>
<dbReference type="SUPFAM" id="SSF46565">
    <property type="entry name" value="Chaperone J-domain"/>
    <property type="match status" value="1"/>
</dbReference>
<dbReference type="GO" id="GO:0005789">
    <property type="term" value="C:endoplasmic reticulum membrane"/>
    <property type="evidence" value="ECO:0007669"/>
    <property type="project" value="TreeGrafter"/>
</dbReference>
<keyword evidence="3 6" id="KW-1133">Transmembrane helix</keyword>
<organism evidence="8 9">
    <name type="scientific">Triparma retinervis</name>
    <dbReference type="NCBI Taxonomy" id="2557542"/>
    <lineage>
        <taxon>Eukaryota</taxon>
        <taxon>Sar</taxon>
        <taxon>Stramenopiles</taxon>
        <taxon>Ochrophyta</taxon>
        <taxon>Bolidophyceae</taxon>
        <taxon>Parmales</taxon>
        <taxon>Triparmaceae</taxon>
        <taxon>Triparma</taxon>
    </lineage>
</organism>
<evidence type="ECO:0000256" key="3">
    <source>
        <dbReference type="ARBA" id="ARBA00022989"/>
    </source>
</evidence>
<dbReference type="PANTHER" id="PTHR44176:SF1">
    <property type="entry name" value="DNAJ HOMOLOG SUBFAMILY C MEMBER 25"/>
    <property type="match status" value="1"/>
</dbReference>
<dbReference type="InterPro" id="IPR001623">
    <property type="entry name" value="DnaJ_domain"/>
</dbReference>
<dbReference type="Pfam" id="PF00226">
    <property type="entry name" value="DnaJ"/>
    <property type="match status" value="1"/>
</dbReference>
<evidence type="ECO:0000256" key="4">
    <source>
        <dbReference type="ARBA" id="ARBA00023136"/>
    </source>
</evidence>
<protein>
    <recommendedName>
        <fullName evidence="7">J domain-containing protein</fullName>
    </recommendedName>
</protein>
<name>A0A9W7DTJ0_9STRA</name>